<dbReference type="SFLD" id="SFLDG01067">
    <property type="entry name" value="SPASM/twitch_domain_containing"/>
    <property type="match status" value="1"/>
</dbReference>
<keyword evidence="2" id="KW-0004">4Fe-4S</keyword>
<dbReference type="InterPro" id="IPR006638">
    <property type="entry name" value="Elp3/MiaA/NifB-like_rSAM"/>
</dbReference>
<keyword evidence="5" id="KW-0408">Iron</keyword>
<dbReference type="InterPro" id="IPR051196">
    <property type="entry name" value="RSAD2/Viperin_antiviral"/>
</dbReference>
<dbReference type="PROSITE" id="PS51918">
    <property type="entry name" value="RADICAL_SAM"/>
    <property type="match status" value="1"/>
</dbReference>
<evidence type="ECO:0000256" key="7">
    <source>
        <dbReference type="ARBA" id="ARBA00023118"/>
    </source>
</evidence>
<dbReference type="OrthoDB" id="9763993at2"/>
<keyword evidence="4" id="KW-0479">Metal-binding</keyword>
<dbReference type="RefSeq" id="WP_126833950.1">
    <property type="nucleotide sequence ID" value="NZ_PIPT01000005.1"/>
</dbReference>
<dbReference type="Gene3D" id="3.20.20.70">
    <property type="entry name" value="Aldolase class I"/>
    <property type="match status" value="1"/>
</dbReference>
<dbReference type="PANTHER" id="PTHR21339">
    <property type="entry name" value="RADICAL S-ADENOSYL METHIONINE DOMAIN-CONTAINING PROTEIN 2"/>
    <property type="match status" value="1"/>
</dbReference>
<feature type="domain" description="Radical SAM core" evidence="9">
    <location>
        <begin position="4"/>
        <end position="231"/>
    </location>
</feature>
<evidence type="ECO:0000259" key="9">
    <source>
        <dbReference type="PROSITE" id="PS51918"/>
    </source>
</evidence>
<dbReference type="GO" id="GO:0003824">
    <property type="term" value="F:catalytic activity"/>
    <property type="evidence" value="ECO:0007669"/>
    <property type="project" value="InterPro"/>
</dbReference>
<sequence length="294" mass="33947">MTIRTQELVINFHMTEACNFRCAYCYAKWNDEPSSKELYGHSGQVDALLNSLADYFFNSNPIREQLGYQRVRINFAGGEPMMLGKYFTRALVKAKALGFQTSVITNGHFLNDKMMREVAPSLDMLGISFDTADELIAQSIGRTDRHKRWLSPRQLLELCRSFRHLNPLGKLKLNTVVNPFNVREDLSALINQIQPDKWKLLRVLPVHDASQVVTDTQYYAYVDRHLRSYPRLIIEDNDDMWQSYLMINPQGQFYQNVNPTSGHLQSKPILQVGVQKALSQIPFDMRAFASRYSE</sequence>
<dbReference type="NCBIfam" id="NF038283">
    <property type="entry name" value="viperin_w_prok"/>
    <property type="match status" value="1"/>
</dbReference>
<dbReference type="Pfam" id="PF04055">
    <property type="entry name" value="Radical_SAM"/>
    <property type="match status" value="1"/>
</dbReference>
<gene>
    <name evidence="10" type="ORF">CWE21_08190</name>
</gene>
<comment type="cofactor">
    <cofactor evidence="1">
        <name>[4Fe-4S] cluster</name>
        <dbReference type="ChEBI" id="CHEBI:49883"/>
    </cofactor>
</comment>
<dbReference type="CDD" id="cd01335">
    <property type="entry name" value="Radical_SAM"/>
    <property type="match status" value="1"/>
</dbReference>
<evidence type="ECO:0000256" key="8">
    <source>
        <dbReference type="ARBA" id="ARBA00039667"/>
    </source>
</evidence>
<dbReference type="PANTHER" id="PTHR21339:SF0">
    <property type="entry name" value="S-ADENOSYLMETHIONINE-DEPENDENT NUCLEOTIDE DEHYDRATASE RSAD2"/>
    <property type="match status" value="1"/>
</dbReference>
<comment type="caution">
    <text evidence="10">The sequence shown here is derived from an EMBL/GenBank/DDBJ whole genome shotgun (WGS) entry which is preliminary data.</text>
</comment>
<evidence type="ECO:0000256" key="3">
    <source>
        <dbReference type="ARBA" id="ARBA00022691"/>
    </source>
</evidence>
<evidence type="ECO:0000313" key="10">
    <source>
        <dbReference type="EMBL" id="RUO47803.1"/>
    </source>
</evidence>
<proteinExistence type="predicted"/>
<dbReference type="AlphaFoldDB" id="A0A432XGB8"/>
<keyword evidence="3" id="KW-0949">S-adenosyl-L-methionine</keyword>
<reference evidence="11" key="1">
    <citation type="journal article" date="2018" name="Front. Microbiol.">
        <title>Genome-Based Analysis Reveals the Taxonomy and Diversity of the Family Idiomarinaceae.</title>
        <authorList>
            <person name="Liu Y."/>
            <person name="Lai Q."/>
            <person name="Shao Z."/>
        </authorList>
    </citation>
    <scope>NUCLEOTIDE SEQUENCE [LARGE SCALE GENOMIC DNA]</scope>
    <source>
        <strain evidence="11">SW15</strain>
    </source>
</reference>
<keyword evidence="7" id="KW-0051">Antiviral defense</keyword>
<evidence type="ECO:0000256" key="6">
    <source>
        <dbReference type="ARBA" id="ARBA00023014"/>
    </source>
</evidence>
<evidence type="ECO:0000256" key="2">
    <source>
        <dbReference type="ARBA" id="ARBA00022485"/>
    </source>
</evidence>
<dbReference type="GO" id="GO:0046872">
    <property type="term" value="F:metal ion binding"/>
    <property type="evidence" value="ECO:0007669"/>
    <property type="project" value="UniProtKB-KW"/>
</dbReference>
<evidence type="ECO:0000256" key="5">
    <source>
        <dbReference type="ARBA" id="ARBA00023004"/>
    </source>
</evidence>
<dbReference type="Proteomes" id="UP000286678">
    <property type="component" value="Unassembled WGS sequence"/>
</dbReference>
<dbReference type="SUPFAM" id="SSF102114">
    <property type="entry name" value="Radical SAM enzymes"/>
    <property type="match status" value="1"/>
</dbReference>
<organism evidence="10 11">
    <name type="scientific">Pseudidiomarina aquimaris</name>
    <dbReference type="NCBI Taxonomy" id="641841"/>
    <lineage>
        <taxon>Bacteria</taxon>
        <taxon>Pseudomonadati</taxon>
        <taxon>Pseudomonadota</taxon>
        <taxon>Gammaproteobacteria</taxon>
        <taxon>Alteromonadales</taxon>
        <taxon>Idiomarinaceae</taxon>
        <taxon>Pseudidiomarina</taxon>
    </lineage>
</organism>
<dbReference type="EMBL" id="PIPT01000005">
    <property type="protein sequence ID" value="RUO47803.1"/>
    <property type="molecule type" value="Genomic_DNA"/>
</dbReference>
<evidence type="ECO:0000313" key="11">
    <source>
        <dbReference type="Proteomes" id="UP000286678"/>
    </source>
</evidence>
<dbReference type="InterPro" id="IPR058240">
    <property type="entry name" value="rSAM_sf"/>
</dbReference>
<name>A0A432XGB8_9GAMM</name>
<dbReference type="SMART" id="SM00729">
    <property type="entry name" value="Elp3"/>
    <property type="match status" value="1"/>
</dbReference>
<protein>
    <recommendedName>
        <fullName evidence="8">S-adenosylmethionine-dependent nucleotide dehydratase</fullName>
    </recommendedName>
</protein>
<keyword evidence="11" id="KW-1185">Reference proteome</keyword>
<dbReference type="GO" id="GO:0051539">
    <property type="term" value="F:4 iron, 4 sulfur cluster binding"/>
    <property type="evidence" value="ECO:0007669"/>
    <property type="project" value="UniProtKB-KW"/>
</dbReference>
<evidence type="ECO:0000256" key="1">
    <source>
        <dbReference type="ARBA" id="ARBA00001966"/>
    </source>
</evidence>
<evidence type="ECO:0000256" key="4">
    <source>
        <dbReference type="ARBA" id="ARBA00022723"/>
    </source>
</evidence>
<dbReference type="SFLD" id="SFLDG01088">
    <property type="entry name" value="antiviral_proteins"/>
    <property type="match status" value="1"/>
</dbReference>
<keyword evidence="6" id="KW-0411">Iron-sulfur</keyword>
<dbReference type="InterPro" id="IPR013785">
    <property type="entry name" value="Aldolase_TIM"/>
</dbReference>
<dbReference type="SFLD" id="SFLDS00029">
    <property type="entry name" value="Radical_SAM"/>
    <property type="match status" value="1"/>
</dbReference>
<dbReference type="InterPro" id="IPR007197">
    <property type="entry name" value="rSAM"/>
</dbReference>
<accession>A0A432XGB8</accession>
<dbReference type="GO" id="GO:0051607">
    <property type="term" value="P:defense response to virus"/>
    <property type="evidence" value="ECO:0007669"/>
    <property type="project" value="UniProtKB-KW"/>
</dbReference>